<feature type="compositionally biased region" description="Polar residues" evidence="6">
    <location>
        <begin position="753"/>
        <end position="765"/>
    </location>
</feature>
<evidence type="ECO:0000313" key="10">
    <source>
        <dbReference type="Proteomes" id="UP000694390"/>
    </source>
</evidence>
<dbReference type="Ensembl" id="ENSGEVT00005019626.1">
    <property type="protein sequence ID" value="ENSGEVP00005018681.1"/>
    <property type="gene ID" value="ENSGEVG00005013229.1"/>
</dbReference>
<keyword evidence="2 5" id="KW-0728">SH3 domain</keyword>
<dbReference type="InterPro" id="IPR035608">
    <property type="entry name" value="Vinexin_SH3_2"/>
</dbReference>
<dbReference type="InterPro" id="IPR036028">
    <property type="entry name" value="SH3-like_dom_sf"/>
</dbReference>
<dbReference type="InterPro" id="IPR001452">
    <property type="entry name" value="SH3_domain"/>
</dbReference>
<evidence type="ECO:0000256" key="3">
    <source>
        <dbReference type="ARBA" id="ARBA00022737"/>
    </source>
</evidence>
<dbReference type="GO" id="GO:0005634">
    <property type="term" value="C:nucleus"/>
    <property type="evidence" value="ECO:0007669"/>
    <property type="project" value="Ensembl"/>
</dbReference>
<reference evidence="9" key="2">
    <citation type="submission" date="2025-08" db="UniProtKB">
        <authorList>
            <consortium name="Ensembl"/>
        </authorList>
    </citation>
    <scope>IDENTIFICATION</scope>
</reference>
<feature type="compositionally biased region" description="Polar residues" evidence="6">
    <location>
        <begin position="798"/>
        <end position="809"/>
    </location>
</feature>
<evidence type="ECO:0000256" key="2">
    <source>
        <dbReference type="ARBA" id="ARBA00022443"/>
    </source>
</evidence>
<evidence type="ECO:0000256" key="1">
    <source>
        <dbReference type="ARBA" id="ARBA00004282"/>
    </source>
</evidence>
<keyword evidence="4" id="KW-0965">Cell junction</keyword>
<evidence type="ECO:0000259" key="7">
    <source>
        <dbReference type="PROSITE" id="PS50002"/>
    </source>
</evidence>
<evidence type="ECO:0000256" key="4">
    <source>
        <dbReference type="ARBA" id="ARBA00022949"/>
    </source>
</evidence>
<comment type="subcellular location">
    <subcellularLocation>
        <location evidence="1">Cell junction</location>
    </subcellularLocation>
</comment>
<accession>A0A8C4WKA6</accession>
<dbReference type="CDD" id="cd11921">
    <property type="entry name" value="SH3_Vinexin_1"/>
    <property type="match status" value="1"/>
</dbReference>
<dbReference type="GO" id="GO:0043410">
    <property type="term" value="P:positive regulation of MAPK cascade"/>
    <property type="evidence" value="ECO:0007669"/>
    <property type="project" value="Ensembl"/>
</dbReference>
<evidence type="ECO:0000256" key="5">
    <source>
        <dbReference type="PROSITE-ProRule" id="PRU00192"/>
    </source>
</evidence>
<feature type="compositionally biased region" description="Low complexity" evidence="6">
    <location>
        <begin position="766"/>
        <end position="780"/>
    </location>
</feature>
<feature type="domain" description="SoHo" evidence="8">
    <location>
        <begin position="255"/>
        <end position="317"/>
    </location>
</feature>
<dbReference type="SMART" id="SM00326">
    <property type="entry name" value="SH3"/>
    <property type="match status" value="3"/>
</dbReference>
<dbReference type="PROSITE" id="PS50831">
    <property type="entry name" value="SOHO"/>
    <property type="match status" value="1"/>
</dbReference>
<gene>
    <name evidence="9" type="primary">SORBS3</name>
</gene>
<proteinExistence type="predicted"/>
<feature type="domain" description="SH3" evidence="7">
    <location>
        <begin position="532"/>
        <end position="591"/>
    </location>
</feature>
<dbReference type="InterPro" id="IPR035607">
    <property type="entry name" value="Vinexin_SH3_3"/>
</dbReference>
<dbReference type="PANTHER" id="PTHR14167:SF54">
    <property type="entry name" value="VINEXIN"/>
    <property type="match status" value="1"/>
</dbReference>
<feature type="region of interest" description="Disordered" evidence="6">
    <location>
        <begin position="674"/>
        <end position="738"/>
    </location>
</feature>
<dbReference type="Pfam" id="PF02208">
    <property type="entry name" value="Sorb"/>
    <property type="match status" value="1"/>
</dbReference>
<feature type="region of interest" description="Disordered" evidence="6">
    <location>
        <begin position="461"/>
        <end position="531"/>
    </location>
</feature>
<dbReference type="OrthoDB" id="73680at2759"/>
<dbReference type="GO" id="GO:0005737">
    <property type="term" value="C:cytoplasm"/>
    <property type="evidence" value="ECO:0007669"/>
    <property type="project" value="Ensembl"/>
</dbReference>
<dbReference type="GO" id="GO:0017166">
    <property type="term" value="F:vinculin binding"/>
    <property type="evidence" value="ECO:0007669"/>
    <property type="project" value="Ensembl"/>
</dbReference>
<feature type="region of interest" description="Disordered" evidence="6">
    <location>
        <begin position="227"/>
        <end position="248"/>
    </location>
</feature>
<feature type="domain" description="SH3" evidence="7">
    <location>
        <begin position="837"/>
        <end position="896"/>
    </location>
</feature>
<dbReference type="GO" id="GO:0000165">
    <property type="term" value="P:MAPK cascade"/>
    <property type="evidence" value="ECO:0007669"/>
    <property type="project" value="Ensembl"/>
</dbReference>
<reference evidence="9" key="1">
    <citation type="submission" date="2019-06" db="EMBL/GenBank/DDBJ databases">
        <title>G10K-VGP Goodes thornscrub tortoise genome, primary haplotype.</title>
        <authorList>
            <person name="Murphy B."/>
            <person name="Edwards T."/>
            <person name="Rhie A."/>
            <person name="Koren S."/>
            <person name="Phillippy A."/>
            <person name="Fedrigo O."/>
            <person name="Haase B."/>
            <person name="Mountcastle J."/>
            <person name="Lewin H."/>
            <person name="Damas J."/>
            <person name="Howe K."/>
            <person name="Formenti G."/>
            <person name="Myers G."/>
            <person name="Durbin R."/>
            <person name="Jarvis E.D."/>
        </authorList>
    </citation>
    <scope>NUCLEOTIDE SEQUENCE [LARGE SCALE GENOMIC DNA]</scope>
</reference>
<dbReference type="Pfam" id="PF00018">
    <property type="entry name" value="SH3_1"/>
    <property type="match status" value="2"/>
</dbReference>
<keyword evidence="10" id="KW-1185">Reference proteome</keyword>
<evidence type="ECO:0000256" key="6">
    <source>
        <dbReference type="SAM" id="MobiDB-lite"/>
    </source>
</evidence>
<sequence length="896" mass="97233">MVVETCPAPGSGSPLLSSTVISFLPLPQVQPLEPLLHGWGPEPAVQKGFLGNFSLPTPLEGTLRAAGNPHLRERHGAHSAGAGDSGCFPHSLSSPPPYAMAGGCLNPQGSQGLSLKDFVPSHLQKREFLPAARSPAAPTATSPQPSTWVPLRHRGPRVPVIRNCGSNTLNFEFHDTSPRIACNGTTEPRRAAPRSSVSDWYQTWPAKETKKLSSQAVPVPLPAESAISPLENGPPPVPRAAPWSATWTKDSKRKDKRWVKYDGIGPVDETGMPIASRSSVDRPRDWYRSMFQQIHRKLPEPQLDWDFHHCTEPRPPAFAQKGRMPSGSSYLQNGLDWRGQEAADDAAMEPRSIFDYEPGKSSVLDHPNPVAEPQAGRAGSWHQFLKELEMGSLPKKPLAPFPVEPPPPSQPIEVLLERELQQLSEELDKDMKALETHRHPCKTSSASLCACTAARSLPSACRSHPALGQSPPASRRPPASPSMERAGLGVGTSDWSRSPPRKDPPGHSGKSPLADESESIEAVDGPVRREDKKMKAARVKFDFQAESPKELTMQKGDIVYIHKEVDRNWLEGEHYGRVGIFPSNYVEILSPTEVPKPIKPPTIQVLEYGEALAQYNFKGDLAVELSFRKGERICLVRKVDENWYEGRISGTNRQGIFPANYVQVLKEPRVKASEEFPASPNLTAPASPRLLAHTGSPAQLHSPGSPRSNPSSSFLAGSPTAQQRGTEGGALSSSPHHFGFTFPVSPKLQRAGVSSSLLQGPQNPQLAPSTTLLSPVSLSPSPQPPGPSRPQETPPTAAPSSLPGQSSTLEAPVPAGCHLGSAGHLPKAPPSDNGSSIQWTPFRAIYQYRPQNEDELELHEGDRVDVMQQCDDGWFVGVSRRTQKFGTFPGNYVAPV</sequence>
<dbReference type="PANTHER" id="PTHR14167">
    <property type="entry name" value="SH3 DOMAIN-CONTAINING"/>
    <property type="match status" value="1"/>
</dbReference>
<dbReference type="GO" id="GO:0005925">
    <property type="term" value="C:focal adhesion"/>
    <property type="evidence" value="ECO:0007669"/>
    <property type="project" value="Ensembl"/>
</dbReference>
<feature type="compositionally biased region" description="Low complexity" evidence="6">
    <location>
        <begin position="131"/>
        <end position="147"/>
    </location>
</feature>
<dbReference type="Gene3D" id="2.30.30.40">
    <property type="entry name" value="SH3 Domains"/>
    <property type="match status" value="3"/>
</dbReference>
<dbReference type="GO" id="GO:0031589">
    <property type="term" value="P:cell-substrate adhesion"/>
    <property type="evidence" value="ECO:0007669"/>
    <property type="project" value="Ensembl"/>
</dbReference>
<feature type="region of interest" description="Disordered" evidence="6">
    <location>
        <begin position="131"/>
        <end position="152"/>
    </location>
</feature>
<dbReference type="GO" id="GO:0051496">
    <property type="term" value="P:positive regulation of stress fiber assembly"/>
    <property type="evidence" value="ECO:0007669"/>
    <property type="project" value="Ensembl"/>
</dbReference>
<dbReference type="Pfam" id="PF14604">
    <property type="entry name" value="SH3_9"/>
    <property type="match status" value="1"/>
</dbReference>
<dbReference type="InterPro" id="IPR050384">
    <property type="entry name" value="Endophilin_SH3RF"/>
</dbReference>
<dbReference type="InterPro" id="IPR035609">
    <property type="entry name" value="Vinexin_SH3_1"/>
</dbReference>
<keyword evidence="3" id="KW-0677">Repeat</keyword>
<feature type="compositionally biased region" description="Low complexity" evidence="6">
    <location>
        <begin position="702"/>
        <end position="713"/>
    </location>
</feature>
<dbReference type="SUPFAM" id="SSF50044">
    <property type="entry name" value="SH3-domain"/>
    <property type="match status" value="3"/>
</dbReference>
<dbReference type="GeneTree" id="ENSGT00940000160558"/>
<feature type="compositionally biased region" description="Polar residues" evidence="6">
    <location>
        <begin position="719"/>
        <end position="735"/>
    </location>
</feature>
<evidence type="ECO:0000259" key="8">
    <source>
        <dbReference type="PROSITE" id="PS50831"/>
    </source>
</evidence>
<dbReference type="PRINTS" id="PR00499">
    <property type="entry name" value="P67PHOX"/>
</dbReference>
<organism evidence="9 10">
    <name type="scientific">Gopherus evgoodei</name>
    <name type="common">Goodes thornscrub tortoise</name>
    <dbReference type="NCBI Taxonomy" id="1825980"/>
    <lineage>
        <taxon>Eukaryota</taxon>
        <taxon>Metazoa</taxon>
        <taxon>Chordata</taxon>
        <taxon>Craniata</taxon>
        <taxon>Vertebrata</taxon>
        <taxon>Euteleostomi</taxon>
        <taxon>Archelosauria</taxon>
        <taxon>Testudinata</taxon>
        <taxon>Testudines</taxon>
        <taxon>Cryptodira</taxon>
        <taxon>Durocryptodira</taxon>
        <taxon>Testudinoidea</taxon>
        <taxon>Testudinidae</taxon>
        <taxon>Gopherus</taxon>
    </lineage>
</organism>
<dbReference type="Proteomes" id="UP000694390">
    <property type="component" value="Chromosome 2"/>
</dbReference>
<dbReference type="InterPro" id="IPR003127">
    <property type="entry name" value="SoHo_dom"/>
</dbReference>
<dbReference type="CDD" id="cd11924">
    <property type="entry name" value="SH3_Vinexin_2"/>
    <property type="match status" value="1"/>
</dbReference>
<dbReference type="CDD" id="cd11918">
    <property type="entry name" value="SH3_Vinexin_3"/>
    <property type="match status" value="1"/>
</dbReference>
<dbReference type="PROSITE" id="PS50002">
    <property type="entry name" value="SH3"/>
    <property type="match status" value="3"/>
</dbReference>
<feature type="compositionally biased region" description="Pro residues" evidence="6">
    <location>
        <begin position="781"/>
        <end position="797"/>
    </location>
</feature>
<dbReference type="PRINTS" id="PR00452">
    <property type="entry name" value="SH3DOMAIN"/>
</dbReference>
<name>A0A8C4WKA6_9SAUR</name>
<protein>
    <submittedName>
        <fullName evidence="9">Sorbin and SH3 domain containing 3</fullName>
    </submittedName>
</protein>
<dbReference type="SMART" id="SM00459">
    <property type="entry name" value="Sorb"/>
    <property type="match status" value="1"/>
</dbReference>
<feature type="region of interest" description="Disordered" evidence="6">
    <location>
        <begin position="753"/>
        <end position="836"/>
    </location>
</feature>
<reference evidence="9" key="3">
    <citation type="submission" date="2025-09" db="UniProtKB">
        <authorList>
            <consortium name="Ensembl"/>
        </authorList>
    </citation>
    <scope>IDENTIFICATION</scope>
</reference>
<dbReference type="AlphaFoldDB" id="A0A8C4WKA6"/>
<dbReference type="FunFam" id="2.30.30.40:FF:000001">
    <property type="entry name" value="Sorbin and SH3 domain-containing protein 1 isoform 2"/>
    <property type="match status" value="1"/>
</dbReference>
<evidence type="ECO:0000313" key="9">
    <source>
        <dbReference type="Ensembl" id="ENSGEVP00005018681.1"/>
    </source>
</evidence>
<dbReference type="GO" id="GO:0000122">
    <property type="term" value="P:negative regulation of transcription by RNA polymerase II"/>
    <property type="evidence" value="ECO:0007669"/>
    <property type="project" value="Ensembl"/>
</dbReference>
<feature type="domain" description="SH3" evidence="7">
    <location>
        <begin position="606"/>
        <end position="667"/>
    </location>
</feature>